<dbReference type="InterPro" id="IPR016054">
    <property type="entry name" value="LY6_UPA_recep-like"/>
</dbReference>
<feature type="chain" id="PRO_5034683609" description="UPAR/Ly6 domain-containing protein" evidence="9">
    <location>
        <begin position="27"/>
        <end position="126"/>
    </location>
</feature>
<keyword evidence="6" id="KW-1015">Disulfide bond</keyword>
<evidence type="ECO:0000256" key="3">
    <source>
        <dbReference type="ARBA" id="ARBA00022622"/>
    </source>
</evidence>
<dbReference type="Gene3D" id="2.10.60.10">
    <property type="entry name" value="CD59"/>
    <property type="match status" value="1"/>
</dbReference>
<keyword evidence="2" id="KW-1003">Cell membrane</keyword>
<evidence type="ECO:0000256" key="5">
    <source>
        <dbReference type="ARBA" id="ARBA00023136"/>
    </source>
</evidence>
<dbReference type="FunFam" id="2.10.60.10:FF:000003">
    <property type="entry name" value="lymphocyte antigen 6E isoform X1"/>
    <property type="match status" value="1"/>
</dbReference>
<feature type="signal peptide" evidence="9">
    <location>
        <begin position="1"/>
        <end position="26"/>
    </location>
</feature>
<protein>
    <recommendedName>
        <fullName evidence="10">UPAR/Ly6 domain-containing protein</fullName>
    </recommendedName>
</protein>
<name>A0A8C0VXR0_CASCN</name>
<dbReference type="GO" id="GO:0030550">
    <property type="term" value="F:acetylcholine receptor inhibitor activity"/>
    <property type="evidence" value="ECO:0007669"/>
    <property type="project" value="TreeGrafter"/>
</dbReference>
<evidence type="ECO:0000256" key="7">
    <source>
        <dbReference type="ARBA" id="ARBA00023180"/>
    </source>
</evidence>
<dbReference type="InterPro" id="IPR045860">
    <property type="entry name" value="Snake_toxin-like_sf"/>
</dbReference>
<dbReference type="GO" id="GO:0045202">
    <property type="term" value="C:synapse"/>
    <property type="evidence" value="ECO:0007669"/>
    <property type="project" value="GOC"/>
</dbReference>
<keyword evidence="4 9" id="KW-0732">Signal</keyword>
<dbReference type="GO" id="GO:0098552">
    <property type="term" value="C:side of membrane"/>
    <property type="evidence" value="ECO:0007669"/>
    <property type="project" value="UniProtKB-KW"/>
</dbReference>
<accession>A0A8C0VXR0</accession>
<proteinExistence type="predicted"/>
<evidence type="ECO:0000256" key="2">
    <source>
        <dbReference type="ARBA" id="ARBA00022475"/>
    </source>
</evidence>
<evidence type="ECO:0000256" key="9">
    <source>
        <dbReference type="SAM" id="SignalP"/>
    </source>
</evidence>
<dbReference type="GO" id="GO:0005886">
    <property type="term" value="C:plasma membrane"/>
    <property type="evidence" value="ECO:0007669"/>
    <property type="project" value="UniProtKB-SubCell"/>
</dbReference>
<sequence>MDSSHTMKTSVLILLMALLCAERAQGLRCYKCFGSLRGKSCQPTTCSSPNSVCVTQVLETIVCEFQRLVNKFCLPFCPEKYTSIKNMPVMGTILNTQTSCCTDDLCNGDSGGRSPHPTFCPHWPVL</sequence>
<evidence type="ECO:0000256" key="8">
    <source>
        <dbReference type="ARBA" id="ARBA00023288"/>
    </source>
</evidence>
<evidence type="ECO:0000313" key="11">
    <source>
        <dbReference type="Ensembl" id="ENSCCNP00000001057.1"/>
    </source>
</evidence>
<dbReference type="GO" id="GO:0033130">
    <property type="term" value="F:acetylcholine receptor binding"/>
    <property type="evidence" value="ECO:0007669"/>
    <property type="project" value="TreeGrafter"/>
</dbReference>
<evidence type="ECO:0000259" key="10">
    <source>
        <dbReference type="SMART" id="SM00134"/>
    </source>
</evidence>
<dbReference type="PROSITE" id="PS00983">
    <property type="entry name" value="LY6_UPAR"/>
    <property type="match status" value="1"/>
</dbReference>
<reference evidence="11" key="1">
    <citation type="submission" date="2023-09" db="UniProtKB">
        <authorList>
            <consortium name="Ensembl"/>
        </authorList>
    </citation>
    <scope>IDENTIFICATION</scope>
</reference>
<organism evidence="11">
    <name type="scientific">Castor canadensis</name>
    <name type="common">American beaver</name>
    <dbReference type="NCBI Taxonomy" id="51338"/>
    <lineage>
        <taxon>Eukaryota</taxon>
        <taxon>Metazoa</taxon>
        <taxon>Chordata</taxon>
        <taxon>Craniata</taxon>
        <taxon>Vertebrata</taxon>
        <taxon>Euteleostomi</taxon>
        <taxon>Mammalia</taxon>
        <taxon>Eutheria</taxon>
        <taxon>Euarchontoglires</taxon>
        <taxon>Glires</taxon>
        <taxon>Rodentia</taxon>
        <taxon>Castorimorpha</taxon>
        <taxon>Castoridae</taxon>
        <taxon>Castor</taxon>
    </lineage>
</organism>
<dbReference type="GO" id="GO:0095500">
    <property type="term" value="P:acetylcholine receptor signaling pathway"/>
    <property type="evidence" value="ECO:0007669"/>
    <property type="project" value="TreeGrafter"/>
</dbReference>
<keyword evidence="8" id="KW-0449">Lipoprotein</keyword>
<keyword evidence="5" id="KW-0472">Membrane</keyword>
<evidence type="ECO:0000256" key="6">
    <source>
        <dbReference type="ARBA" id="ARBA00023157"/>
    </source>
</evidence>
<feature type="domain" description="UPAR/Ly6" evidence="10">
    <location>
        <begin position="27"/>
        <end position="118"/>
    </location>
</feature>
<dbReference type="Pfam" id="PF00021">
    <property type="entry name" value="UPAR_LY6"/>
    <property type="match status" value="1"/>
</dbReference>
<dbReference type="PANTHER" id="PTHR32217:SF3">
    <property type="entry name" value="LYMPHOCYTE ANTIGEN 6S"/>
    <property type="match status" value="1"/>
</dbReference>
<gene>
    <name evidence="11" type="primary">LOC109690843</name>
</gene>
<keyword evidence="7" id="KW-0325">Glycoprotein</keyword>
<keyword evidence="3" id="KW-0336">GPI-anchor</keyword>
<evidence type="ECO:0000256" key="4">
    <source>
        <dbReference type="ARBA" id="ARBA00022729"/>
    </source>
</evidence>
<evidence type="ECO:0000256" key="1">
    <source>
        <dbReference type="ARBA" id="ARBA00004609"/>
    </source>
</evidence>
<dbReference type="SMART" id="SM00134">
    <property type="entry name" value="LU"/>
    <property type="match status" value="1"/>
</dbReference>
<comment type="subcellular location">
    <subcellularLocation>
        <location evidence="1">Cell membrane</location>
        <topology evidence="1">Lipid-anchor</topology>
        <topology evidence="1">GPI-anchor</topology>
    </subcellularLocation>
</comment>
<dbReference type="Ensembl" id="ENSCCNT00000001368.1">
    <property type="protein sequence ID" value="ENSCCNP00000001057.1"/>
    <property type="gene ID" value="ENSCCNG00000001165.1"/>
</dbReference>
<dbReference type="AlphaFoldDB" id="A0A8C0VXR0"/>
<dbReference type="InterPro" id="IPR051445">
    <property type="entry name" value="LY6H/LY6L_nAChR_modulators"/>
</dbReference>
<dbReference type="InterPro" id="IPR018363">
    <property type="entry name" value="CD59_antigen_CS"/>
</dbReference>
<dbReference type="SUPFAM" id="SSF57302">
    <property type="entry name" value="Snake toxin-like"/>
    <property type="match status" value="1"/>
</dbReference>
<dbReference type="PANTHER" id="PTHR32217">
    <property type="entry name" value="LYMPHOCYTE ANTIGEN 6H"/>
    <property type="match status" value="1"/>
</dbReference>